<gene>
    <name evidence="2" type="ORF">BB934_22280</name>
</gene>
<sequence length="134" mass="15131">MERLRSGVFGKAGADEGRTELDSENNIHKQERVMQTIEIAGRPTVVVSGSKDDVQGLLDDEAFFEDLLIFETEGKPLWSGDRKDLFVRGAFEDEISKWEKTFAQARLDGDATDEDRDSYIVFLVPITDPTEDED</sequence>
<reference evidence="2" key="1">
    <citation type="submission" date="2016-07" db="EMBL/GenBank/DDBJ databases">
        <title>Microvirga ossetica sp. nov. a new species of rhizobia isolated from root nodules of the legume species Vicia alpestris Steven originated from North Ossetia region in the Caucasus.</title>
        <authorList>
            <person name="Safronova V.I."/>
            <person name="Kuznetsova I.G."/>
            <person name="Sazanova A.L."/>
            <person name="Belimov A."/>
            <person name="Andronov E."/>
            <person name="Osledkin Y.S."/>
            <person name="Onishchuk O.P."/>
            <person name="Kurchak O.N."/>
            <person name="Shaposhnikov A.I."/>
            <person name="Willems A."/>
            <person name="Tikhonovich I.A."/>
        </authorList>
    </citation>
    <scope>NUCLEOTIDE SEQUENCE [LARGE SCALE GENOMIC DNA]</scope>
    <source>
        <strain evidence="2">V5/3M</strain>
    </source>
</reference>
<feature type="compositionally biased region" description="Basic and acidic residues" evidence="1">
    <location>
        <begin position="13"/>
        <end position="25"/>
    </location>
</feature>
<organism evidence="2">
    <name type="scientific">Microvirga ossetica</name>
    <dbReference type="NCBI Taxonomy" id="1882682"/>
    <lineage>
        <taxon>Bacteria</taxon>
        <taxon>Pseudomonadati</taxon>
        <taxon>Pseudomonadota</taxon>
        <taxon>Alphaproteobacteria</taxon>
        <taxon>Hyphomicrobiales</taxon>
        <taxon>Methylobacteriaceae</taxon>
        <taxon>Microvirga</taxon>
    </lineage>
</organism>
<accession>A0A1B2EKZ6</accession>
<evidence type="ECO:0000256" key="1">
    <source>
        <dbReference type="SAM" id="MobiDB-lite"/>
    </source>
</evidence>
<dbReference type="EMBL" id="CP016616">
    <property type="protein sequence ID" value="ANY80619.1"/>
    <property type="molecule type" value="Genomic_DNA"/>
</dbReference>
<name>A0A1B2EKZ6_9HYPH</name>
<dbReference type="RefSeq" id="WP_157934272.1">
    <property type="nucleotide sequence ID" value="NZ_CP016616.1"/>
</dbReference>
<dbReference type="AlphaFoldDB" id="A0A1B2EKZ6"/>
<protein>
    <submittedName>
        <fullName evidence="2">Uncharacterized protein</fullName>
    </submittedName>
</protein>
<evidence type="ECO:0000313" key="2">
    <source>
        <dbReference type="EMBL" id="ANY80619.1"/>
    </source>
</evidence>
<dbReference type="KEGG" id="moc:BB934_22280"/>
<feature type="region of interest" description="Disordered" evidence="1">
    <location>
        <begin position="1"/>
        <end position="25"/>
    </location>
</feature>
<proteinExistence type="predicted"/>